<dbReference type="InterPro" id="IPR006015">
    <property type="entry name" value="Universal_stress_UspA"/>
</dbReference>
<dbReference type="Gene3D" id="3.40.50.620">
    <property type="entry name" value="HUPs"/>
    <property type="match status" value="1"/>
</dbReference>
<gene>
    <name evidence="3" type="ORF">HALLA_09250</name>
</gene>
<dbReference type="PIRSF" id="PIRSF006276">
    <property type="entry name" value="UspA"/>
    <property type="match status" value="1"/>
</dbReference>
<accession>W0JKA8</accession>
<dbReference type="PANTHER" id="PTHR46268">
    <property type="entry name" value="STRESS RESPONSE PROTEIN NHAX"/>
    <property type="match status" value="1"/>
</dbReference>
<dbReference type="EMBL" id="CP007055">
    <property type="protein sequence ID" value="AHF99033.1"/>
    <property type="molecule type" value="Genomic_DNA"/>
</dbReference>
<dbReference type="InterPro" id="IPR014729">
    <property type="entry name" value="Rossmann-like_a/b/a_fold"/>
</dbReference>
<dbReference type="SUPFAM" id="SSF52402">
    <property type="entry name" value="Adenine nucleotide alpha hydrolases-like"/>
    <property type="match status" value="1"/>
</dbReference>
<evidence type="ECO:0000256" key="1">
    <source>
        <dbReference type="ARBA" id="ARBA00008791"/>
    </source>
</evidence>
<proteinExistence type="inferred from homology"/>
<evidence type="ECO:0000313" key="3">
    <source>
        <dbReference type="EMBL" id="AHF99033.1"/>
    </source>
</evidence>
<feature type="domain" description="UspA" evidence="2">
    <location>
        <begin position="1"/>
        <end position="139"/>
    </location>
</feature>
<evidence type="ECO:0000313" key="4">
    <source>
        <dbReference type="Proteomes" id="UP000019024"/>
    </source>
</evidence>
<dbReference type="CDD" id="cd00293">
    <property type="entry name" value="USP-like"/>
    <property type="match status" value="1"/>
</dbReference>
<dbReference type="Pfam" id="PF00582">
    <property type="entry name" value="Usp"/>
    <property type="match status" value="1"/>
</dbReference>
<reference evidence="3 4" key="1">
    <citation type="submission" date="2014-01" db="EMBL/GenBank/DDBJ databases">
        <authorList>
            <consortium name="DOE Joint Genome Institute"/>
            <person name="Anderson I."/>
            <person name="Huntemann M."/>
            <person name="Han J."/>
            <person name="Chen A."/>
            <person name="Kyrpides N."/>
            <person name="Mavromatis K."/>
            <person name="Markowitz V."/>
            <person name="Palaniappan K."/>
            <person name="Ivanova N."/>
            <person name="Schaumberg A."/>
            <person name="Pati A."/>
            <person name="Liolios K."/>
            <person name="Nordberg H.P."/>
            <person name="Cantor M.N."/>
            <person name="Hua S.X."/>
            <person name="Woyke T."/>
        </authorList>
    </citation>
    <scope>NUCLEOTIDE SEQUENCE [LARGE SCALE GENOMIC DNA]</scope>
    <source>
        <strain evidence="3 4">XH-48</strain>
    </source>
</reference>
<dbReference type="PRINTS" id="PR01438">
    <property type="entry name" value="UNVRSLSTRESS"/>
</dbReference>
<evidence type="ECO:0000259" key="2">
    <source>
        <dbReference type="Pfam" id="PF00582"/>
    </source>
</evidence>
<keyword evidence="4" id="KW-1185">Reference proteome</keyword>
<dbReference type="AlphaFoldDB" id="W0JKA8"/>
<organism evidence="3 4">
    <name type="scientific">Halostagnicola larsenii XH-48</name>
    <dbReference type="NCBI Taxonomy" id="797299"/>
    <lineage>
        <taxon>Archaea</taxon>
        <taxon>Methanobacteriati</taxon>
        <taxon>Methanobacteriota</taxon>
        <taxon>Stenosarchaea group</taxon>
        <taxon>Halobacteria</taxon>
        <taxon>Halobacteriales</taxon>
        <taxon>Natrialbaceae</taxon>
        <taxon>Halostagnicola</taxon>
    </lineage>
</organism>
<comment type="similarity">
    <text evidence="1">Belongs to the universal stress protein A family.</text>
</comment>
<protein>
    <submittedName>
        <fullName evidence="3">Universal stress protein UspA</fullName>
    </submittedName>
</protein>
<dbReference type="GeneID" id="25144660"/>
<dbReference type="STRING" id="797299.HALLA_09250"/>
<dbReference type="KEGG" id="hlr:HALLA_09250"/>
<dbReference type="OrthoDB" id="105697at2157"/>
<dbReference type="PATRIC" id="fig|797299.3.peg.892"/>
<dbReference type="Proteomes" id="UP000019024">
    <property type="component" value="Chromosome"/>
</dbReference>
<dbReference type="eggNOG" id="arCOG02053">
    <property type="taxonomic scope" value="Archaea"/>
</dbReference>
<dbReference type="InterPro" id="IPR006016">
    <property type="entry name" value="UspA"/>
</dbReference>
<dbReference type="RefSeq" id="WP_049952228.1">
    <property type="nucleotide sequence ID" value="NZ_CP007055.1"/>
</dbReference>
<dbReference type="HOGENOM" id="CLU_049301_11_1_2"/>
<sequence>MYDSILVATDGSDDASAAVTNAISLARALEIPLYGVAVVETRTAYDTGIVDPEEAEDRLRDQARDSLEALERAASEAGVSVTTALRTGPPHEEILAYADERDIGLLVVGSHGRSSFRRALLGSTVDAVVRLSERPVLVVDDEGASGRTSS</sequence>
<dbReference type="PANTHER" id="PTHR46268:SF6">
    <property type="entry name" value="UNIVERSAL STRESS PROTEIN UP12"/>
    <property type="match status" value="1"/>
</dbReference>
<name>W0JKA8_9EURY</name>